<dbReference type="InterPro" id="IPR048792">
    <property type="entry name" value="CarD_C"/>
</dbReference>
<sequence>MFAIGEAVVYPAHGAGRIVGLDERSVLGEKRIYYVLELLGQAHTVMVPVGVAQACLRPPLAGAAVERLLDELKTEVKLPTIWMQRHREEEKILASGDPYQVAALAGTLFRYQRGKTLSLSERGVFEKALAMLASELALIWGVSLDEAKARVLARLEDQEVVLA</sequence>
<gene>
    <name evidence="2" type="ordered locus">Mesil_2613</name>
</gene>
<dbReference type="RefSeq" id="WP_013159002.1">
    <property type="nucleotide sequence ID" value="NC_014212.1"/>
</dbReference>
<evidence type="ECO:0000259" key="1">
    <source>
        <dbReference type="SMART" id="SM01058"/>
    </source>
</evidence>
<dbReference type="HOGENOM" id="CLU_048259_1_1_0"/>
<organism evidence="2 3">
    <name type="scientific">Allomeiothermus silvanus (strain ATCC 700542 / DSM 9946 / NBRC 106475 / NCIMB 13440 / VI-R2)</name>
    <name type="common">Thermus silvanus</name>
    <dbReference type="NCBI Taxonomy" id="526227"/>
    <lineage>
        <taxon>Bacteria</taxon>
        <taxon>Thermotogati</taxon>
        <taxon>Deinococcota</taxon>
        <taxon>Deinococci</taxon>
        <taxon>Thermales</taxon>
        <taxon>Thermaceae</taxon>
        <taxon>Allomeiothermus</taxon>
    </lineage>
</organism>
<dbReference type="OrthoDB" id="9786074at2"/>
<dbReference type="InterPro" id="IPR042215">
    <property type="entry name" value="CarD-like_C"/>
</dbReference>
<dbReference type="Gene3D" id="2.40.10.170">
    <property type="match status" value="1"/>
</dbReference>
<dbReference type="SUPFAM" id="SSF141259">
    <property type="entry name" value="CarD-like"/>
    <property type="match status" value="1"/>
</dbReference>
<accession>D7BBK0</accession>
<reference evidence="2 3" key="1">
    <citation type="journal article" date="2010" name="Stand. Genomic Sci.">
        <title>Complete genome sequence of Meiothermus silvanus type strain (VI-R2).</title>
        <authorList>
            <person name="Sikorski J."/>
            <person name="Tindall B.J."/>
            <person name="Lowry S."/>
            <person name="Lucas S."/>
            <person name="Nolan M."/>
            <person name="Copeland A."/>
            <person name="Glavina Del Rio T."/>
            <person name="Tice H."/>
            <person name="Cheng J.F."/>
            <person name="Han C."/>
            <person name="Pitluck S."/>
            <person name="Liolios K."/>
            <person name="Ivanova N."/>
            <person name="Mavromatis K."/>
            <person name="Mikhailova N."/>
            <person name="Pati A."/>
            <person name="Goodwin L."/>
            <person name="Chen A."/>
            <person name="Palaniappan K."/>
            <person name="Land M."/>
            <person name="Hauser L."/>
            <person name="Chang Y.J."/>
            <person name="Jeffries C.D."/>
            <person name="Rohde M."/>
            <person name="Goker M."/>
            <person name="Woyke T."/>
            <person name="Bristow J."/>
            <person name="Eisen J.A."/>
            <person name="Markowitz V."/>
            <person name="Hugenholtz P."/>
            <person name="Kyrpides N.C."/>
            <person name="Klenk H.P."/>
            <person name="Lapidus A."/>
        </authorList>
    </citation>
    <scope>NUCLEOTIDE SEQUENCE [LARGE SCALE GENOMIC DNA]</scope>
    <source>
        <strain evidence="3">ATCC 700542 / DSM 9946 / VI-R2</strain>
    </source>
</reference>
<dbReference type="STRING" id="526227.Mesil_2613"/>
<keyword evidence="3" id="KW-1185">Reference proteome</keyword>
<name>D7BBK0_ALLS1</name>
<dbReference type="InterPro" id="IPR052531">
    <property type="entry name" value="CarD-like_regulator"/>
</dbReference>
<proteinExistence type="predicted"/>
<dbReference type="SMART" id="SM01058">
    <property type="entry name" value="CarD_TRCF"/>
    <property type="match status" value="1"/>
</dbReference>
<evidence type="ECO:0000313" key="2">
    <source>
        <dbReference type="EMBL" id="ADH64462.1"/>
    </source>
</evidence>
<dbReference type="AlphaFoldDB" id="D7BBK0"/>
<dbReference type="EMBL" id="CP002042">
    <property type="protein sequence ID" value="ADH64462.1"/>
    <property type="molecule type" value="Genomic_DNA"/>
</dbReference>
<dbReference type="Gene3D" id="1.20.58.1290">
    <property type="entry name" value="CarD-like, C-terminal domain"/>
    <property type="match status" value="1"/>
</dbReference>
<protein>
    <submittedName>
        <fullName evidence="2">Transcriptional regulator, CarD family</fullName>
    </submittedName>
</protein>
<dbReference type="eggNOG" id="COG1329">
    <property type="taxonomic scope" value="Bacteria"/>
</dbReference>
<dbReference type="GO" id="GO:0009303">
    <property type="term" value="P:rRNA transcription"/>
    <property type="evidence" value="ECO:0007669"/>
    <property type="project" value="TreeGrafter"/>
</dbReference>
<evidence type="ECO:0000313" key="3">
    <source>
        <dbReference type="Proteomes" id="UP000001916"/>
    </source>
</evidence>
<dbReference type="PANTHER" id="PTHR38447">
    <property type="entry name" value="TRANSCRIPTION FACTOR YDEB-RELATED"/>
    <property type="match status" value="1"/>
</dbReference>
<dbReference type="InterPro" id="IPR003711">
    <property type="entry name" value="CarD-like/TRCF_RID"/>
</dbReference>
<dbReference type="KEGG" id="msv:Mesil_2613"/>
<feature type="domain" description="CarD-like/TRCF RNAP-interacting" evidence="1">
    <location>
        <begin position="1"/>
        <end position="109"/>
    </location>
</feature>
<dbReference type="Pfam" id="PF21095">
    <property type="entry name" value="CarD_C"/>
    <property type="match status" value="1"/>
</dbReference>
<dbReference type="Proteomes" id="UP000001916">
    <property type="component" value="Chromosome"/>
</dbReference>
<dbReference type="InterPro" id="IPR036101">
    <property type="entry name" value="CarD-like/TRCF_RID_sf"/>
</dbReference>
<dbReference type="PANTHER" id="PTHR38447:SF1">
    <property type="entry name" value="RNA POLYMERASE-BINDING TRANSCRIPTION FACTOR CARD"/>
    <property type="match status" value="1"/>
</dbReference>
<dbReference type="Pfam" id="PF02559">
    <property type="entry name" value="CarD_TRCF_RID"/>
    <property type="match status" value="1"/>
</dbReference>